<dbReference type="InterPro" id="IPR043193">
    <property type="entry name" value="GLOD4"/>
</dbReference>
<dbReference type="SUPFAM" id="SSF54593">
    <property type="entry name" value="Glyoxalase/Bleomycin resistance protein/Dihydroxybiphenyl dioxygenase"/>
    <property type="match status" value="2"/>
</dbReference>
<name>A0A2K5CU69_AOTNA</name>
<comment type="similarity">
    <text evidence="1">Belongs to the glyoxalase I family.</text>
</comment>
<dbReference type="FunFam" id="3.10.180.10:FF:000010">
    <property type="entry name" value="Glyoxalase domain-containing protein 4"/>
    <property type="match status" value="1"/>
</dbReference>
<dbReference type="InterPro" id="IPR043194">
    <property type="entry name" value="GLOD4_C"/>
</dbReference>
<feature type="domain" description="VOC" evidence="3">
    <location>
        <begin position="146"/>
        <end position="267"/>
    </location>
</feature>
<accession>A0A2K5CU69</accession>
<dbReference type="Pfam" id="PF21701">
    <property type="entry name" value="GLOD4_C"/>
    <property type="match status" value="1"/>
</dbReference>
<dbReference type="PANTHER" id="PTHR46466">
    <property type="entry name" value="GLYOXALASE DOMAIN-CONTAINING PROTEIN 4"/>
    <property type="match status" value="1"/>
</dbReference>
<dbReference type="Ensembl" id="ENSANAT00000030075.1">
    <property type="protein sequence ID" value="ENSANAP00000012254.1"/>
    <property type="gene ID" value="ENSANAG00000024069.1"/>
</dbReference>
<protein>
    <recommendedName>
        <fullName evidence="3">VOC domain-containing protein</fullName>
    </recommendedName>
</protein>
<evidence type="ECO:0000313" key="4">
    <source>
        <dbReference type="Ensembl" id="ENSANAP00000012254.1"/>
    </source>
</evidence>
<dbReference type="InterPro" id="IPR029068">
    <property type="entry name" value="Glyas_Bleomycin-R_OHBP_Dase"/>
</dbReference>
<dbReference type="PANTHER" id="PTHR46466:SF1">
    <property type="entry name" value="GLYOXALASE DOMAIN-CONTAINING PROTEIN 4"/>
    <property type="match status" value="1"/>
</dbReference>
<organism evidence="4 5">
    <name type="scientific">Aotus nancymaae</name>
    <name type="common">Ma's night monkey</name>
    <dbReference type="NCBI Taxonomy" id="37293"/>
    <lineage>
        <taxon>Eukaryota</taxon>
        <taxon>Metazoa</taxon>
        <taxon>Chordata</taxon>
        <taxon>Craniata</taxon>
        <taxon>Vertebrata</taxon>
        <taxon>Euteleostomi</taxon>
        <taxon>Mammalia</taxon>
        <taxon>Eutheria</taxon>
        <taxon>Euarchontoglires</taxon>
        <taxon>Primates</taxon>
        <taxon>Haplorrhini</taxon>
        <taxon>Platyrrhini</taxon>
        <taxon>Aotidae</taxon>
        <taxon>Aotus</taxon>
    </lineage>
</organism>
<dbReference type="AlphaFoldDB" id="A0A2K5CU69"/>
<evidence type="ECO:0000256" key="2">
    <source>
        <dbReference type="ARBA" id="ARBA00022737"/>
    </source>
</evidence>
<dbReference type="Proteomes" id="UP000233020">
    <property type="component" value="Unplaced"/>
</dbReference>
<dbReference type="InterPro" id="IPR037523">
    <property type="entry name" value="VOC_core"/>
</dbReference>
<evidence type="ECO:0000313" key="5">
    <source>
        <dbReference type="Proteomes" id="UP000233020"/>
    </source>
</evidence>
<dbReference type="GeneTree" id="ENSGT00390000012340"/>
<dbReference type="Gene3D" id="3.10.180.10">
    <property type="entry name" value="2,3-Dihydroxybiphenyl 1,2-Dioxygenase, domain 1"/>
    <property type="match status" value="2"/>
</dbReference>
<dbReference type="CDD" id="cd16357">
    <property type="entry name" value="GLOD4_C"/>
    <property type="match status" value="1"/>
</dbReference>
<dbReference type="PROSITE" id="PS51819">
    <property type="entry name" value="VOC"/>
    <property type="match status" value="1"/>
</dbReference>
<reference evidence="4" key="2">
    <citation type="submission" date="2025-09" db="UniProtKB">
        <authorList>
            <consortium name="Ensembl"/>
        </authorList>
    </citation>
    <scope>IDENTIFICATION</scope>
</reference>
<evidence type="ECO:0000256" key="1">
    <source>
        <dbReference type="ARBA" id="ARBA00010363"/>
    </source>
</evidence>
<reference evidence="4" key="1">
    <citation type="submission" date="2025-08" db="UniProtKB">
        <authorList>
            <consortium name="Ensembl"/>
        </authorList>
    </citation>
    <scope>IDENTIFICATION</scope>
</reference>
<evidence type="ECO:0000259" key="3">
    <source>
        <dbReference type="PROSITE" id="PS51819"/>
    </source>
</evidence>
<proteinExistence type="inferred from homology"/>
<keyword evidence="2" id="KW-0677">Repeat</keyword>
<keyword evidence="5" id="KW-1185">Reference proteome</keyword>
<sequence>MAARRALHFVFKVGNRFQTARFYRDVLGMKVQSHSVIQLECSGTILAHCNLCLLGSSNSPDFTMLARPYDGKWSKTMVGFGPEDDHFVAELTYNYGIGDYKLGNDFMVNTQIFGCGRWLVVNLRRVLRGVSYVHIRGKSIPVEDNPVLKVTLAVSDLQKSLNYWCNLLGMKIYEKDEEKQRALLGYADNQCKLELQGVKGAVDHAAAFGRIAFSCPQKELPSLEDLMKREKQKILTPLVSLDTPGKATVQVVILADPDGHEICFVGDEAFRELSKMDPEGSRLLDDAMAADKSDEWFAKHNKPKASG</sequence>